<dbReference type="InterPro" id="IPR006935">
    <property type="entry name" value="Helicase/UvrB_N"/>
</dbReference>
<dbReference type="PROSITE" id="PS51192">
    <property type="entry name" value="HELICASE_ATP_BIND_1"/>
    <property type="match status" value="1"/>
</dbReference>
<evidence type="ECO:0000313" key="7">
    <source>
        <dbReference type="EMBL" id="MTW24804.1"/>
    </source>
</evidence>
<dbReference type="InterPro" id="IPR027417">
    <property type="entry name" value="P-loop_NTPase"/>
</dbReference>
<dbReference type="PANTHER" id="PTHR47396:SF1">
    <property type="entry name" value="ATP-DEPENDENT HELICASE IRC3-RELATED"/>
    <property type="match status" value="1"/>
</dbReference>
<dbReference type="REBASE" id="95502">
    <property type="entry name" value="SpnD39IIIC"/>
</dbReference>
<reference evidence="8 9" key="2">
    <citation type="submission" date="2019-04" db="EMBL/GenBank/DDBJ databases">
        <authorList>
            <consortium name="Pathogen Informatics"/>
        </authorList>
    </citation>
    <scope>NUCLEOTIDE SEQUENCE [LARGE SCALE GENOMIC DNA]</scope>
    <source>
        <strain evidence="8 9">GPSC38</strain>
    </source>
</reference>
<evidence type="ECO:0000313" key="8">
    <source>
        <dbReference type="EMBL" id="VSJ50534.1"/>
    </source>
</evidence>
<name>A0A088DA51_STREE</name>
<keyword evidence="1" id="KW-0227">DNA damage</keyword>
<reference evidence="7 10" key="3">
    <citation type="submission" date="2019-11" db="EMBL/GenBank/DDBJ databases">
        <title>Growth characteristics of pneumococcus vary with the chemical composition of the capsule and with environmental conditions.</title>
        <authorList>
            <person name="Tothpal A."/>
            <person name="Desobry K."/>
            <person name="Joshi S."/>
            <person name="Wyllie A.L."/>
            <person name="Weinberger D.M."/>
        </authorList>
    </citation>
    <scope>NUCLEOTIDE SEQUENCE [LARGE SCALE GENOMIC DNA]</scope>
    <source>
        <strain evidence="7">Pnumococcus23A</strain>
        <strain evidence="10">pnumococcus23A</strain>
    </source>
</reference>
<evidence type="ECO:0000313" key="9">
    <source>
        <dbReference type="Proteomes" id="UP000314170"/>
    </source>
</evidence>
<dbReference type="REBASE" id="95500">
    <property type="entry name" value="SpnD39IIIB"/>
</dbReference>
<dbReference type="EMBL" id="KJ955484">
    <property type="protein sequence ID" value="AIL49827.1"/>
    <property type="molecule type" value="Genomic_DNA"/>
</dbReference>
<dbReference type="OMA" id="FSDPEWD"/>
<dbReference type="InterPro" id="IPR001650">
    <property type="entry name" value="Helicase_C-like"/>
</dbReference>
<dbReference type="SMART" id="SM00487">
    <property type="entry name" value="DEXDc"/>
    <property type="match status" value="1"/>
</dbReference>
<dbReference type="GO" id="GO:0004386">
    <property type="term" value="F:helicase activity"/>
    <property type="evidence" value="ECO:0007669"/>
    <property type="project" value="UniProtKB-KW"/>
</dbReference>
<dbReference type="EC" id="3.1.21.3" evidence="8"/>
<evidence type="ECO:0000313" key="6">
    <source>
        <dbReference type="EMBL" id="AIL49835.1"/>
    </source>
</evidence>
<dbReference type="RefSeq" id="WP_000229101.1">
    <property type="nucleotide sequence ID" value="NZ_AP017971.1"/>
</dbReference>
<dbReference type="REBASE" id="95504">
    <property type="entry name" value="SpnD39IIID"/>
</dbReference>
<keyword evidence="7" id="KW-0547">Nucleotide-binding</keyword>
<dbReference type="CDD" id="cd18032">
    <property type="entry name" value="DEXHc_RE_I_III_res"/>
    <property type="match status" value="1"/>
</dbReference>
<dbReference type="GO" id="GO:0009035">
    <property type="term" value="F:type I site-specific deoxyribonuclease activity"/>
    <property type="evidence" value="ECO:0007669"/>
    <property type="project" value="UniProtKB-EC"/>
</dbReference>
<evidence type="ECO:0000313" key="10">
    <source>
        <dbReference type="Proteomes" id="UP000490982"/>
    </source>
</evidence>
<dbReference type="CDD" id="cd18799">
    <property type="entry name" value="SF2_C_EcoAI-like"/>
    <property type="match status" value="1"/>
</dbReference>
<evidence type="ECO:0000313" key="4">
    <source>
        <dbReference type="EMBL" id="AIL49827.1"/>
    </source>
</evidence>
<keyword evidence="8" id="KW-0378">Hydrolase</keyword>
<evidence type="ECO:0000259" key="2">
    <source>
        <dbReference type="PROSITE" id="PS51192"/>
    </source>
</evidence>
<keyword evidence="7" id="KW-0347">Helicase</keyword>
<dbReference type="InterPro" id="IPR014001">
    <property type="entry name" value="Helicase_ATP-bd"/>
</dbReference>
<dbReference type="Pfam" id="PF00271">
    <property type="entry name" value="Helicase_C"/>
    <property type="match status" value="1"/>
</dbReference>
<dbReference type="Proteomes" id="UP000490982">
    <property type="component" value="Unassembled WGS sequence"/>
</dbReference>
<dbReference type="SUPFAM" id="SSF52540">
    <property type="entry name" value="P-loop containing nucleoside triphosphate hydrolases"/>
    <property type="match status" value="2"/>
</dbReference>
<dbReference type="GO" id="GO:0005829">
    <property type="term" value="C:cytosol"/>
    <property type="evidence" value="ECO:0007669"/>
    <property type="project" value="TreeGrafter"/>
</dbReference>
<proteinExistence type="predicted"/>
<accession>A0A088DA51</accession>
<dbReference type="GO" id="GO:0009432">
    <property type="term" value="P:SOS response"/>
    <property type="evidence" value="ECO:0007669"/>
    <property type="project" value="UniProtKB-KW"/>
</dbReference>
<dbReference type="EMBL" id="KJ955486">
    <property type="protein sequence ID" value="AIL49835.1"/>
    <property type="molecule type" value="Genomic_DNA"/>
</dbReference>
<dbReference type="GO" id="GO:0003677">
    <property type="term" value="F:DNA binding"/>
    <property type="evidence" value="ECO:0007669"/>
    <property type="project" value="InterPro"/>
</dbReference>
<dbReference type="Gene3D" id="3.40.50.300">
    <property type="entry name" value="P-loop containing nucleotide triphosphate hydrolases"/>
    <property type="match status" value="2"/>
</dbReference>
<dbReference type="InterPro" id="IPR050742">
    <property type="entry name" value="Helicase_Restrict-Modif_Enz"/>
</dbReference>
<dbReference type="REBASE" id="376097">
    <property type="entry name" value="SpnB17ORF2405P"/>
</dbReference>
<dbReference type="Gene3D" id="3.90.1570.30">
    <property type="match status" value="1"/>
</dbReference>
<dbReference type="REBASE" id="182123">
    <property type="entry name" value="S4.Spn981ORF25110P"/>
</dbReference>
<reference evidence="4" key="1">
    <citation type="journal article" date="2014" name="Nat. Commun.">
        <title>A random six-phase switch regulates pneumococcal virulence via global epigenetic changes.</title>
        <authorList>
            <person name="Manso A.S."/>
            <person name="Chai M.H."/>
            <person name="Atack J.M."/>
            <person name="Furi L."/>
            <person name="De Ste Croix M."/>
            <person name="Haigh R."/>
            <person name="Trappetti C."/>
            <person name="Ogunniyi A.D."/>
            <person name="Shewell L.K."/>
            <person name="Boitano M."/>
            <person name="Clark T.A."/>
            <person name="Korlach J."/>
            <person name="Blades M."/>
            <person name="Mirkes E."/>
            <person name="Gorban A.N."/>
            <person name="Paton J.C."/>
            <person name="Jennings M.P."/>
            <person name="Oggioni M.R."/>
        </authorList>
    </citation>
    <scope>NUCLEOTIDE SEQUENCE</scope>
    <source>
        <strain evidence="4">FP441</strain>
        <strain evidence="5">FP442</strain>
        <strain evidence="3">FP443</strain>
        <strain evidence="6">FP444</strain>
    </source>
</reference>
<dbReference type="GO" id="GO:0005524">
    <property type="term" value="F:ATP binding"/>
    <property type="evidence" value="ECO:0007669"/>
    <property type="project" value="InterPro"/>
</dbReference>
<dbReference type="Pfam" id="PF08463">
    <property type="entry name" value="EcoEI_R_C"/>
    <property type="match status" value="1"/>
</dbReference>
<evidence type="ECO:0000313" key="5">
    <source>
        <dbReference type="EMBL" id="AIL49831.1"/>
    </source>
</evidence>
<dbReference type="EMBL" id="KJ955483">
    <property type="protein sequence ID" value="AIL49823.1"/>
    <property type="molecule type" value="Genomic_DNA"/>
</dbReference>
<keyword evidence="7" id="KW-0067">ATP-binding</keyword>
<dbReference type="AlphaFoldDB" id="A0A088DA51"/>
<organism evidence="4">
    <name type="scientific">Streptococcus pneumoniae</name>
    <dbReference type="NCBI Taxonomy" id="1313"/>
    <lineage>
        <taxon>Bacteria</taxon>
        <taxon>Bacillati</taxon>
        <taxon>Bacillota</taxon>
        <taxon>Bacilli</taxon>
        <taxon>Lactobacillales</taxon>
        <taxon>Streptococcaceae</taxon>
        <taxon>Streptococcus</taxon>
    </lineage>
</organism>
<dbReference type="Proteomes" id="UP000314170">
    <property type="component" value="Unassembled WGS sequence"/>
</dbReference>
<sequence length="777" mass="89291">MVEFIKSKKEMSEEDIKANFITPAIVSKGWKNGEHIAYEEYFTDGRIEVRGDKARRKEGKKSDYSLYYQFGTRIAIVEAKDNKHSVRAGLQQAIEYGEILDVPFVYSSNGDGFIEHDRITREERELELDEFPTREELFSRMTKEKGLTYEITEAISTPYYTDAFSMKTPRYYQQIAINRTIETVARGQKRVMFVMATGTGKTFMAFQIIHRLRKAGLAKRVLFLADRNILVDQTMAEDFRPFEKVMTKITPKLLTAPEKLNSFEIYLGLYQQLTGEDGTETHYQKFDKDFFDLIVIDEAHRGSAKENSNWRKIIDYFSSATQIGMTATPKETKNASNTEYFGEPIYTYSLKQGIEDGFLAPYRVMRVNLDVDVDGYRPETGKVDANGQLIEDRYYGRKDFDKTIVIDDRTQRVAKFVSDYMKQNNARFDKTIVFCVDIDHAERMRAALVKENLDLVQEDYRYVMQVTGDNAEGKAQLDNFMDVNSNFPAIVTTSKLLTTGVNAKTCRLIVLDSNIQSMTEFKQIIGRGTRLYPQKGKEFFTIIDFRNVTNLFADPDFDGDPVKVLETGAKTVSGSTPGFVSEEGDPVEKYIVTDKQVTILNSTVQVLDENGKLITESLTDYTRKNILGSYATLNDFITVWHTADKKKLILDELYKKGVYLDAIRESEGISEQEIDDFDLLLKLAYGQKELTKTERINKLKQSGYLYKYSEEARAVLEILLNKYMDKGIGELESIETLKLPEFQIYGGTFKIINTYFGDKKRYLQAIKELEQELFTVA</sequence>
<feature type="domain" description="Helicase ATP-binding" evidence="2">
    <location>
        <begin position="182"/>
        <end position="347"/>
    </location>
</feature>
<dbReference type="Pfam" id="PF04851">
    <property type="entry name" value="ResIII"/>
    <property type="match status" value="1"/>
</dbReference>
<dbReference type="PANTHER" id="PTHR47396">
    <property type="entry name" value="TYPE I RESTRICTION ENZYME ECOKI R PROTEIN"/>
    <property type="match status" value="1"/>
</dbReference>
<protein>
    <submittedName>
        <fullName evidence="7">DEAD/DEAH box helicase</fullName>
    </submittedName>
    <submittedName>
        <fullName evidence="4">Type I restriction-modification system R subunit</fullName>
    </submittedName>
    <submittedName>
        <fullName evidence="8">Type I restriction-modification system, R subunit</fullName>
        <ecNumber evidence="8">3.1.21.3</ecNumber>
    </submittedName>
</protein>
<evidence type="ECO:0000313" key="3">
    <source>
        <dbReference type="EMBL" id="AIL49823.1"/>
    </source>
</evidence>
<dbReference type="NCBIfam" id="NF046051">
    <property type="entry name" value="restrict_EcoAI"/>
    <property type="match status" value="1"/>
</dbReference>
<dbReference type="EMBL" id="CABBZR010000001">
    <property type="protein sequence ID" value="VSJ50534.1"/>
    <property type="molecule type" value="Genomic_DNA"/>
</dbReference>
<keyword evidence="1" id="KW-0742">SOS response</keyword>
<evidence type="ECO:0000256" key="1">
    <source>
        <dbReference type="ARBA" id="ARBA00023236"/>
    </source>
</evidence>
<gene>
    <name evidence="4" type="primary">hsdR</name>
    <name evidence="8" type="synonym">hsdR_1</name>
    <name evidence="7" type="ORF">GM537_08130</name>
    <name evidence="8" type="ORF">SAMEA104154639_00176</name>
</gene>
<dbReference type="EMBL" id="WNHS01000032">
    <property type="protein sequence ID" value="MTW24804.1"/>
    <property type="molecule type" value="Genomic_DNA"/>
</dbReference>
<dbReference type="InterPro" id="IPR013670">
    <property type="entry name" value="EcoEI_R_C_dom"/>
</dbReference>
<dbReference type="GO" id="GO:0006304">
    <property type="term" value="P:DNA modification"/>
    <property type="evidence" value="ECO:0007669"/>
    <property type="project" value="InterPro"/>
</dbReference>
<dbReference type="EMBL" id="KJ955485">
    <property type="protein sequence ID" value="AIL49831.1"/>
    <property type="molecule type" value="Genomic_DNA"/>
</dbReference>
<dbReference type="REBASE" id="95498">
    <property type="entry name" value="SpnD39IIIA"/>
</dbReference>